<sequence>MVSLYLSVLRTILDHKLFLIVLFIVNVFGTIYGYYWYGSQLEITEPKFWLFVPDSPTASLFFSIALFGWIIGKHFRLIEAFAFISLIKYGLWAVGMNIWSEIETGPIGPIGWMLVASHFAMAVQAVLYIPKYRFRWIHVLIAAIFTLHNEMIDYVYGQMPIYRSIEQHAQLIGYLTFWLSICCILAAIAVIKKTKESKAY</sequence>
<name>A0A385YZJ5_9BACL</name>
<accession>A0A385YZJ5</accession>
<dbReference type="EMBL" id="CP032418">
    <property type="protein sequence ID" value="AYC30782.1"/>
    <property type="molecule type" value="Genomic_DNA"/>
</dbReference>
<keyword evidence="1" id="KW-0472">Membrane</keyword>
<dbReference type="Pfam" id="PF07187">
    <property type="entry name" value="DUF1405"/>
    <property type="match status" value="1"/>
</dbReference>
<dbReference type="InterPro" id="IPR009845">
    <property type="entry name" value="DUF1405"/>
</dbReference>
<feature type="transmembrane region" description="Helical" evidence="1">
    <location>
        <begin position="110"/>
        <end position="129"/>
    </location>
</feature>
<proteinExistence type="predicted"/>
<dbReference type="PANTHER" id="PTHR40042:SF1">
    <property type="entry name" value="DUF1405 DOMAIN-CONTAINING PROTEIN"/>
    <property type="match status" value="1"/>
</dbReference>
<feature type="transmembrane region" description="Helical" evidence="1">
    <location>
        <begin position="77"/>
        <end position="98"/>
    </location>
</feature>
<reference evidence="3" key="1">
    <citation type="submission" date="2018-09" db="EMBL/GenBank/DDBJ databases">
        <authorList>
            <person name="Zhu H."/>
        </authorList>
    </citation>
    <scope>NUCLEOTIDE SEQUENCE [LARGE SCALE GENOMIC DNA]</scope>
    <source>
        <strain evidence="3">K2R23-3</strain>
    </source>
</reference>
<feature type="transmembrane region" description="Helical" evidence="1">
    <location>
        <begin position="17"/>
        <end position="36"/>
    </location>
</feature>
<keyword evidence="3" id="KW-1185">Reference proteome</keyword>
<dbReference type="AlphaFoldDB" id="A0A385YZJ5"/>
<dbReference type="Proteomes" id="UP000265725">
    <property type="component" value="Chromosome"/>
</dbReference>
<evidence type="ECO:0000313" key="3">
    <source>
        <dbReference type="Proteomes" id="UP000265725"/>
    </source>
</evidence>
<organism evidence="2 3">
    <name type="scientific">Paenisporosarcina cavernae</name>
    <dbReference type="NCBI Taxonomy" id="2320858"/>
    <lineage>
        <taxon>Bacteria</taxon>
        <taxon>Bacillati</taxon>
        <taxon>Bacillota</taxon>
        <taxon>Bacilli</taxon>
        <taxon>Bacillales</taxon>
        <taxon>Caryophanaceae</taxon>
        <taxon>Paenisporosarcina</taxon>
    </lineage>
</organism>
<gene>
    <name evidence="2" type="ORF">D3873_05700</name>
</gene>
<dbReference type="KEGG" id="paek:D3873_05700"/>
<protein>
    <submittedName>
        <fullName evidence="2">DUF1405 domain-containing protein</fullName>
    </submittedName>
</protein>
<feature type="transmembrane region" description="Helical" evidence="1">
    <location>
        <begin position="136"/>
        <end position="156"/>
    </location>
</feature>
<dbReference type="PANTHER" id="PTHR40042">
    <property type="entry name" value="HYPOTHETICAL MEMBRANE SPANNING PROTEIN"/>
    <property type="match status" value="1"/>
</dbReference>
<feature type="transmembrane region" description="Helical" evidence="1">
    <location>
        <begin position="171"/>
        <end position="191"/>
    </location>
</feature>
<feature type="transmembrane region" description="Helical" evidence="1">
    <location>
        <begin position="48"/>
        <end position="70"/>
    </location>
</feature>
<keyword evidence="1" id="KW-1133">Transmembrane helix</keyword>
<evidence type="ECO:0000313" key="2">
    <source>
        <dbReference type="EMBL" id="AYC30782.1"/>
    </source>
</evidence>
<dbReference type="OrthoDB" id="152213at2"/>
<keyword evidence="1" id="KW-0812">Transmembrane</keyword>
<evidence type="ECO:0000256" key="1">
    <source>
        <dbReference type="SAM" id="Phobius"/>
    </source>
</evidence>
<dbReference type="RefSeq" id="WP_119884487.1">
    <property type="nucleotide sequence ID" value="NZ_CP032418.1"/>
</dbReference>